<comment type="caution">
    <text evidence="2">The sequence shown here is derived from an EMBL/GenBank/DDBJ whole genome shotgun (WGS) entry which is preliminary data.</text>
</comment>
<dbReference type="EMBL" id="DSKI01000723">
    <property type="protein sequence ID" value="HEB44784.1"/>
    <property type="molecule type" value="Genomic_DNA"/>
</dbReference>
<reference evidence="2" key="1">
    <citation type="journal article" date="2020" name="mSystems">
        <title>Genome- and Community-Level Interaction Insights into Carbon Utilization and Element Cycling Functions of Hydrothermarchaeota in Hydrothermal Sediment.</title>
        <authorList>
            <person name="Zhou Z."/>
            <person name="Liu Y."/>
            <person name="Xu W."/>
            <person name="Pan J."/>
            <person name="Luo Z.H."/>
            <person name="Li M."/>
        </authorList>
    </citation>
    <scope>NUCLEOTIDE SEQUENCE [LARGE SCALE GENOMIC DNA]</scope>
    <source>
        <strain evidence="2">SpSt-243</strain>
    </source>
</reference>
<protein>
    <submittedName>
        <fullName evidence="2">Uncharacterized protein</fullName>
    </submittedName>
</protein>
<organism evidence="2">
    <name type="scientific">Agrobacterium albertimagni</name>
    <dbReference type="NCBI Taxonomy" id="147266"/>
    <lineage>
        <taxon>Bacteria</taxon>
        <taxon>Pseudomonadati</taxon>
        <taxon>Pseudomonadota</taxon>
        <taxon>Alphaproteobacteria</taxon>
        <taxon>Hyphomicrobiales</taxon>
        <taxon>Rhizobiaceae</taxon>
        <taxon>Rhizobium/Agrobacterium group</taxon>
        <taxon>Agrobacterium</taxon>
    </lineage>
</organism>
<keyword evidence="1" id="KW-0812">Transmembrane</keyword>
<evidence type="ECO:0000256" key="1">
    <source>
        <dbReference type="SAM" id="Phobius"/>
    </source>
</evidence>
<feature type="transmembrane region" description="Helical" evidence="1">
    <location>
        <begin position="112"/>
        <end position="131"/>
    </location>
</feature>
<accession>A0A7C1T9B7</accession>
<dbReference type="AlphaFoldDB" id="A0A7C1T9B7"/>
<proteinExistence type="predicted"/>
<keyword evidence="1" id="KW-0472">Membrane</keyword>
<keyword evidence="1" id="KW-1133">Transmembrane helix</keyword>
<sequence>MVRQIEHARGASEINLIGGIDGGIDKNRRRRSAIYGSTIADGEGQVSGDHRPPVLGESKVKGPTFRIGPGVVRRVTAIADCRPSFAGGQIYLIAPIAAVTHPHMEVRKMLKWIAGIGVAFTTAMFVGFLFAGSSDADPQEFFTDASTVALAKAMLEGDTE</sequence>
<name>A0A7C1T9B7_9HYPH</name>
<evidence type="ECO:0000313" key="2">
    <source>
        <dbReference type="EMBL" id="HEB44784.1"/>
    </source>
</evidence>
<gene>
    <name evidence="2" type="ORF">ENP70_14075</name>
</gene>